<dbReference type="InterPro" id="IPR013159">
    <property type="entry name" value="DnaA_C"/>
</dbReference>
<dbReference type="InterPro" id="IPR001957">
    <property type="entry name" value="Chromosome_initiator_DnaA"/>
</dbReference>
<organism evidence="10">
    <name type="scientific">hot springs metagenome</name>
    <dbReference type="NCBI Taxonomy" id="433727"/>
    <lineage>
        <taxon>unclassified sequences</taxon>
        <taxon>metagenomes</taxon>
        <taxon>ecological metagenomes</taxon>
    </lineage>
</organism>
<dbReference type="PANTHER" id="PTHR30050">
    <property type="entry name" value="CHROMOSOMAL REPLICATION INITIATOR PROTEIN DNAA"/>
    <property type="match status" value="1"/>
</dbReference>
<feature type="domain" description="Chromosomal replication initiator DnaA C-terminal" evidence="9">
    <location>
        <begin position="355"/>
        <end position="424"/>
    </location>
</feature>
<dbReference type="HAMAP" id="MF_00377">
    <property type="entry name" value="DnaA_bact"/>
    <property type="match status" value="1"/>
</dbReference>
<gene>
    <name evidence="10" type="ORF">A45J_1120</name>
</gene>
<dbReference type="SMART" id="SM00760">
    <property type="entry name" value="Bac_DnaA_C"/>
    <property type="match status" value="1"/>
</dbReference>
<dbReference type="Gene3D" id="1.10.8.60">
    <property type="match status" value="1"/>
</dbReference>
<keyword evidence="6" id="KW-0446">Lipid-binding</keyword>
<dbReference type="PRINTS" id="PR00051">
    <property type="entry name" value="DNAA"/>
</dbReference>
<dbReference type="PANTHER" id="PTHR30050:SF2">
    <property type="entry name" value="CHROMOSOMAL REPLICATION INITIATOR PROTEIN DNAA"/>
    <property type="match status" value="1"/>
</dbReference>
<dbReference type="SUPFAM" id="SSF48295">
    <property type="entry name" value="TrpR-like"/>
    <property type="match status" value="1"/>
</dbReference>
<dbReference type="SUPFAM" id="SSF52540">
    <property type="entry name" value="P-loop containing nucleoside triphosphate hydrolases"/>
    <property type="match status" value="1"/>
</dbReference>
<comment type="similarity">
    <text evidence="1">Belongs to the DnaA family.</text>
</comment>
<keyword evidence="5" id="KW-0067">ATP-binding</keyword>
<keyword evidence="2" id="KW-0963">Cytoplasm</keyword>
<dbReference type="GO" id="GO:0003688">
    <property type="term" value="F:DNA replication origin binding"/>
    <property type="evidence" value="ECO:0007669"/>
    <property type="project" value="InterPro"/>
</dbReference>
<dbReference type="EMBL" id="BLAB01000001">
    <property type="protein sequence ID" value="GER93381.1"/>
    <property type="molecule type" value="Genomic_DNA"/>
</dbReference>
<evidence type="ECO:0000256" key="3">
    <source>
        <dbReference type="ARBA" id="ARBA00022705"/>
    </source>
</evidence>
<dbReference type="Gene3D" id="1.10.1750.10">
    <property type="match status" value="1"/>
</dbReference>
<dbReference type="CDD" id="cd06571">
    <property type="entry name" value="Bac_DnaA_C"/>
    <property type="match status" value="1"/>
</dbReference>
<dbReference type="FunFam" id="1.10.8.60:FF:000003">
    <property type="entry name" value="Chromosomal replication initiator protein DnaA"/>
    <property type="match status" value="1"/>
</dbReference>
<dbReference type="GO" id="GO:0006270">
    <property type="term" value="P:DNA replication initiation"/>
    <property type="evidence" value="ECO:0007669"/>
    <property type="project" value="InterPro"/>
</dbReference>
<evidence type="ECO:0000256" key="4">
    <source>
        <dbReference type="ARBA" id="ARBA00022741"/>
    </source>
</evidence>
<dbReference type="CDD" id="cd00009">
    <property type="entry name" value="AAA"/>
    <property type="match status" value="1"/>
</dbReference>
<keyword evidence="4" id="KW-0547">Nucleotide-binding</keyword>
<dbReference type="Gene3D" id="3.30.300.180">
    <property type="match status" value="1"/>
</dbReference>
<dbReference type="GO" id="GO:0008289">
    <property type="term" value="F:lipid binding"/>
    <property type="evidence" value="ECO:0007669"/>
    <property type="project" value="UniProtKB-KW"/>
</dbReference>
<reference evidence="10" key="1">
    <citation type="submission" date="2019-10" db="EMBL/GenBank/DDBJ databases">
        <title>Metagenomic sequencing of thiosulfate-disproportionating enrichment culture.</title>
        <authorList>
            <person name="Umezawa K."/>
            <person name="Kojima H."/>
            <person name="Fukui M."/>
        </authorList>
    </citation>
    <scope>NUCLEOTIDE SEQUENCE</scope>
    <source>
        <strain evidence="10">45J</strain>
    </source>
</reference>
<evidence type="ECO:0000313" key="10">
    <source>
        <dbReference type="EMBL" id="GER93381.1"/>
    </source>
</evidence>
<evidence type="ECO:0000259" key="8">
    <source>
        <dbReference type="SMART" id="SM00382"/>
    </source>
</evidence>
<sequence>MAAVIDIEKIWDKSLLMIAEKVGDSTFDLWFKPIKPIQFKDKTIILEIPNRFFRDWIEDYYPTIIADVLEGVLGYPVTVKYKTAEKEDAVLRKMDSILENRRSKLASRGIYLNPRYTFDTFVVGPSNQFAHAAAVRVGENPGFAYNPLFIYGGVGLGKTHLINAIGNAIVDKNPGMIVHYVSAEQFTNEVVSALRHEKMGDLKEKYRNVDVLLVDDVQFISGKTTTQEEFFHTFNTLYEKQRQIVVSSDRLPMDISDITDRLRSRFSMGLIADIQPPELETKVAIIYKKADAEKLIISDEVAYFIAAHVKSNIRELEGCLIKLGAHASLTGMPIDINMAKNVLKDLISEDNKPITPDIILKAVGEYFGIKVQELKTKKRTKEIVNARQIAMYIAKQQTQLSLSEIGRYFGGKDHATVIYACKQIEDKRSKDENLNKSIENISKKLKG</sequence>
<keyword evidence="3" id="KW-0235">DNA replication</keyword>
<evidence type="ECO:0000256" key="6">
    <source>
        <dbReference type="ARBA" id="ARBA00023121"/>
    </source>
</evidence>
<dbReference type="InterPro" id="IPR010921">
    <property type="entry name" value="Trp_repressor/repl_initiator"/>
</dbReference>
<accession>A0A5J4L3E7</accession>
<dbReference type="NCBIfam" id="TIGR00362">
    <property type="entry name" value="DnaA"/>
    <property type="match status" value="1"/>
</dbReference>
<name>A0A5J4L3E7_9ZZZZ</name>
<dbReference type="Pfam" id="PF11638">
    <property type="entry name" value="DnaA_N"/>
    <property type="match status" value="1"/>
</dbReference>
<dbReference type="InterPro" id="IPR013317">
    <property type="entry name" value="DnaA_dom"/>
</dbReference>
<protein>
    <submittedName>
        <fullName evidence="10">Chromosomal replication initiation protein DnaA</fullName>
    </submittedName>
</protein>
<comment type="caution">
    <text evidence="10">The sequence shown here is derived from an EMBL/GenBank/DDBJ whole genome shotgun (WGS) entry which is preliminary data.</text>
</comment>
<dbReference type="GO" id="GO:0006275">
    <property type="term" value="P:regulation of DNA replication"/>
    <property type="evidence" value="ECO:0007669"/>
    <property type="project" value="InterPro"/>
</dbReference>
<evidence type="ECO:0000256" key="7">
    <source>
        <dbReference type="ARBA" id="ARBA00023125"/>
    </source>
</evidence>
<dbReference type="InterPro" id="IPR027417">
    <property type="entry name" value="P-loop_NTPase"/>
</dbReference>
<evidence type="ECO:0000256" key="2">
    <source>
        <dbReference type="ARBA" id="ARBA00022490"/>
    </source>
</evidence>
<dbReference type="PROSITE" id="PS01008">
    <property type="entry name" value="DNAA"/>
    <property type="match status" value="1"/>
</dbReference>
<dbReference type="InterPro" id="IPR020591">
    <property type="entry name" value="Chromosome_initiator_DnaA-like"/>
</dbReference>
<proteinExistence type="inferred from homology"/>
<keyword evidence="7" id="KW-0238">DNA-binding</keyword>
<dbReference type="FunFam" id="3.40.50.300:FF:000668">
    <property type="entry name" value="Chromosomal replication initiator protein DnaA"/>
    <property type="match status" value="1"/>
</dbReference>
<dbReference type="InterPro" id="IPR018312">
    <property type="entry name" value="Chromosome_initiator_DnaA_CS"/>
</dbReference>
<dbReference type="InterPro" id="IPR038454">
    <property type="entry name" value="DnaA_N_sf"/>
</dbReference>
<dbReference type="AlphaFoldDB" id="A0A5J4L3E7"/>
<evidence type="ECO:0000256" key="5">
    <source>
        <dbReference type="ARBA" id="ARBA00022840"/>
    </source>
</evidence>
<dbReference type="Pfam" id="PF00308">
    <property type="entry name" value="Bac_DnaA"/>
    <property type="match status" value="1"/>
</dbReference>
<evidence type="ECO:0000256" key="1">
    <source>
        <dbReference type="ARBA" id="ARBA00006583"/>
    </source>
</evidence>
<dbReference type="InterPro" id="IPR024633">
    <property type="entry name" value="DnaA_N_dom"/>
</dbReference>
<dbReference type="InterPro" id="IPR003593">
    <property type="entry name" value="AAA+_ATPase"/>
</dbReference>
<dbReference type="SMART" id="SM00382">
    <property type="entry name" value="AAA"/>
    <property type="match status" value="1"/>
</dbReference>
<dbReference type="Pfam" id="PF08299">
    <property type="entry name" value="Bac_DnaA_C"/>
    <property type="match status" value="1"/>
</dbReference>
<dbReference type="GO" id="GO:0005886">
    <property type="term" value="C:plasma membrane"/>
    <property type="evidence" value="ECO:0007669"/>
    <property type="project" value="TreeGrafter"/>
</dbReference>
<evidence type="ECO:0000259" key="9">
    <source>
        <dbReference type="SMART" id="SM00760"/>
    </source>
</evidence>
<dbReference type="Gene3D" id="3.40.50.300">
    <property type="entry name" value="P-loop containing nucleotide triphosphate hydrolases"/>
    <property type="match status" value="1"/>
</dbReference>
<dbReference type="GO" id="GO:0005524">
    <property type="term" value="F:ATP binding"/>
    <property type="evidence" value="ECO:0007669"/>
    <property type="project" value="UniProtKB-KW"/>
</dbReference>
<feature type="domain" description="AAA+ ATPase" evidence="8">
    <location>
        <begin position="144"/>
        <end position="272"/>
    </location>
</feature>